<dbReference type="RefSeq" id="XP_024580149.1">
    <property type="nucleotide sequence ID" value="XM_024729809.1"/>
</dbReference>
<keyword evidence="9" id="KW-0456">Lyase</keyword>
<dbReference type="InterPro" id="IPR015421">
    <property type="entry name" value="PyrdxlP-dep_Trfase_major"/>
</dbReference>
<dbReference type="GO" id="GO:0005737">
    <property type="term" value="C:cytoplasm"/>
    <property type="evidence" value="ECO:0007669"/>
    <property type="project" value="TreeGrafter"/>
</dbReference>
<sequence>MGDLNEVEKLVRVGKTKLIWIETPTNPTLKITDIQAVSNFAKSPNLLLDVDNTFMSPNFQNPLTLGADIVMDSITKYINGHSDVVGGVVITNSEDIHIITLHSKWFWCRSLAL</sequence>
<keyword evidence="6" id="KW-0198">Cysteine biosynthesis</keyword>
<comment type="similarity">
    <text evidence="3 8">Belongs to the trans-sulfuration enzymes family.</text>
</comment>
<comment type="pathway">
    <text evidence="2">Amino-acid biosynthesis; L-cysteine biosynthesis; L-cysteine from L-homocysteine and L-serine: step 2/2.</text>
</comment>
<protein>
    <recommendedName>
        <fullName evidence="4">cystathionine gamma-lyase</fullName>
        <ecNumber evidence="4">4.4.1.1</ecNumber>
    </recommendedName>
    <alternativeName>
        <fullName evidence="7">Gamma-cystathionase</fullName>
    </alternativeName>
</protein>
<evidence type="ECO:0000256" key="2">
    <source>
        <dbReference type="ARBA" id="ARBA00005038"/>
    </source>
</evidence>
<dbReference type="InterPro" id="IPR000277">
    <property type="entry name" value="Cys/Met-Metab_PyrdxlP-dep_enz"/>
</dbReference>
<dbReference type="GO" id="GO:0019343">
    <property type="term" value="P:cysteine biosynthetic process via cystathionine"/>
    <property type="evidence" value="ECO:0007669"/>
    <property type="project" value="TreeGrafter"/>
</dbReference>
<dbReference type="InterPro" id="IPR054542">
    <property type="entry name" value="Cys_met_metab_PP"/>
</dbReference>
<dbReference type="EMBL" id="CCYD01000810">
    <property type="protein sequence ID" value="CEG43780.1"/>
    <property type="molecule type" value="Genomic_DNA"/>
</dbReference>
<evidence type="ECO:0000256" key="5">
    <source>
        <dbReference type="ARBA" id="ARBA00022898"/>
    </source>
</evidence>
<organism evidence="9 10">
    <name type="scientific">Plasmopara halstedii</name>
    <name type="common">Downy mildew of sunflower</name>
    <dbReference type="NCBI Taxonomy" id="4781"/>
    <lineage>
        <taxon>Eukaryota</taxon>
        <taxon>Sar</taxon>
        <taxon>Stramenopiles</taxon>
        <taxon>Oomycota</taxon>
        <taxon>Peronosporomycetes</taxon>
        <taxon>Peronosporales</taxon>
        <taxon>Peronosporaceae</taxon>
        <taxon>Plasmopara</taxon>
    </lineage>
</organism>
<evidence type="ECO:0000313" key="9">
    <source>
        <dbReference type="EMBL" id="CEG43780.1"/>
    </source>
</evidence>
<evidence type="ECO:0000256" key="3">
    <source>
        <dbReference type="ARBA" id="ARBA00009077"/>
    </source>
</evidence>
<reference evidence="10" key="1">
    <citation type="submission" date="2014-09" db="EMBL/GenBank/DDBJ databases">
        <authorList>
            <person name="Sharma Rahul"/>
            <person name="Thines Marco"/>
        </authorList>
    </citation>
    <scope>NUCLEOTIDE SEQUENCE [LARGE SCALE GENOMIC DNA]</scope>
</reference>
<dbReference type="GO" id="GO:0004123">
    <property type="term" value="F:cystathionine gamma-lyase activity"/>
    <property type="evidence" value="ECO:0007669"/>
    <property type="project" value="TreeGrafter"/>
</dbReference>
<dbReference type="GO" id="GO:0019346">
    <property type="term" value="P:transsulfuration"/>
    <property type="evidence" value="ECO:0007669"/>
    <property type="project" value="InterPro"/>
</dbReference>
<dbReference type="Proteomes" id="UP000054928">
    <property type="component" value="Unassembled WGS sequence"/>
</dbReference>
<dbReference type="Pfam" id="PF01053">
    <property type="entry name" value="Cys_Met_Meta_PP"/>
    <property type="match status" value="1"/>
</dbReference>
<evidence type="ECO:0000256" key="8">
    <source>
        <dbReference type="RuleBase" id="RU362118"/>
    </source>
</evidence>
<dbReference type="AlphaFoldDB" id="A0A0P1ARJ5"/>
<evidence type="ECO:0000256" key="4">
    <source>
        <dbReference type="ARBA" id="ARBA00012085"/>
    </source>
</evidence>
<dbReference type="EC" id="4.4.1.1" evidence="4"/>
<keyword evidence="5 8" id="KW-0663">Pyridoxal phosphate</keyword>
<proteinExistence type="inferred from homology"/>
<evidence type="ECO:0000256" key="1">
    <source>
        <dbReference type="ARBA" id="ARBA00001933"/>
    </source>
</evidence>
<dbReference type="Gene3D" id="3.40.640.10">
    <property type="entry name" value="Type I PLP-dependent aspartate aminotransferase-like (Major domain)"/>
    <property type="match status" value="1"/>
</dbReference>
<evidence type="ECO:0000256" key="7">
    <source>
        <dbReference type="ARBA" id="ARBA00029853"/>
    </source>
</evidence>
<name>A0A0P1ARJ5_PLAHL</name>
<dbReference type="PANTHER" id="PTHR11808:SF15">
    <property type="entry name" value="CYSTATHIONINE GAMMA-LYASE"/>
    <property type="match status" value="1"/>
</dbReference>
<keyword evidence="6" id="KW-0028">Amino-acid biosynthesis</keyword>
<dbReference type="GeneID" id="36409127"/>
<evidence type="ECO:0000256" key="6">
    <source>
        <dbReference type="ARBA" id="ARBA00023192"/>
    </source>
</evidence>
<dbReference type="PROSITE" id="PS00868">
    <property type="entry name" value="CYS_MET_METAB_PP"/>
    <property type="match status" value="1"/>
</dbReference>
<dbReference type="OrthoDB" id="3512640at2759"/>
<dbReference type="PANTHER" id="PTHR11808">
    <property type="entry name" value="TRANS-SULFURATION ENZYME FAMILY MEMBER"/>
    <property type="match status" value="1"/>
</dbReference>
<dbReference type="InterPro" id="IPR015424">
    <property type="entry name" value="PyrdxlP-dep_Trfase"/>
</dbReference>
<keyword evidence="10" id="KW-1185">Reference proteome</keyword>
<accession>A0A0P1ARJ5</accession>
<dbReference type="GO" id="GO:0030170">
    <property type="term" value="F:pyridoxal phosphate binding"/>
    <property type="evidence" value="ECO:0007669"/>
    <property type="project" value="InterPro"/>
</dbReference>
<evidence type="ECO:0000313" key="10">
    <source>
        <dbReference type="Proteomes" id="UP000054928"/>
    </source>
</evidence>
<comment type="cofactor">
    <cofactor evidence="1 8">
        <name>pyridoxal 5'-phosphate</name>
        <dbReference type="ChEBI" id="CHEBI:597326"/>
    </cofactor>
</comment>
<dbReference type="STRING" id="4781.A0A0P1ARJ5"/>
<dbReference type="SUPFAM" id="SSF53383">
    <property type="entry name" value="PLP-dependent transferases"/>
    <property type="match status" value="1"/>
</dbReference>